<reference evidence="9" key="1">
    <citation type="submission" date="2022-07" db="EMBL/GenBank/DDBJ databases">
        <title>Phylogenomic reconstructions and comparative analyses of Kickxellomycotina fungi.</title>
        <authorList>
            <person name="Reynolds N.K."/>
            <person name="Stajich J.E."/>
            <person name="Barry K."/>
            <person name="Grigoriev I.V."/>
            <person name="Crous P."/>
            <person name="Smith M.E."/>
        </authorList>
    </citation>
    <scope>NUCLEOTIDE SEQUENCE</scope>
    <source>
        <strain evidence="9">NRRL 1565</strain>
    </source>
</reference>
<keyword evidence="6" id="KW-0539">Nucleus</keyword>
<dbReference type="InterPro" id="IPR050517">
    <property type="entry name" value="DDR_Repair_Kinase"/>
</dbReference>
<dbReference type="PANTHER" id="PTHR11139">
    <property type="entry name" value="ATAXIA TELANGIECTASIA MUTATED ATM -RELATED"/>
    <property type="match status" value="1"/>
</dbReference>
<evidence type="ECO:0000259" key="8">
    <source>
        <dbReference type="Pfam" id="PF25030"/>
    </source>
</evidence>
<keyword evidence="10" id="KW-1185">Reference proteome</keyword>
<dbReference type="GO" id="GO:0004674">
    <property type="term" value="F:protein serine/threonine kinase activity"/>
    <property type="evidence" value="ECO:0007669"/>
    <property type="project" value="UniProtKB-KW"/>
</dbReference>
<dbReference type="AlphaFoldDB" id="A0A9W8HP55"/>
<dbReference type="GO" id="GO:0006281">
    <property type="term" value="P:DNA repair"/>
    <property type="evidence" value="ECO:0007669"/>
    <property type="project" value="TreeGrafter"/>
</dbReference>
<feature type="region of interest" description="Disordered" evidence="7">
    <location>
        <begin position="39"/>
        <end position="58"/>
    </location>
</feature>
<keyword evidence="5" id="KW-0418">Kinase</keyword>
<proteinExistence type="predicted"/>
<dbReference type="GO" id="GO:0000723">
    <property type="term" value="P:telomere maintenance"/>
    <property type="evidence" value="ECO:0007669"/>
    <property type="project" value="TreeGrafter"/>
</dbReference>
<feature type="region of interest" description="Disordered" evidence="7">
    <location>
        <begin position="252"/>
        <end position="272"/>
    </location>
</feature>
<evidence type="ECO:0000256" key="4">
    <source>
        <dbReference type="ARBA" id="ARBA00022763"/>
    </source>
</evidence>
<evidence type="ECO:0000256" key="1">
    <source>
        <dbReference type="ARBA" id="ARBA00004123"/>
    </source>
</evidence>
<sequence length="415" mass="45626">MAPSPGAQMSVAYTIQELLRLVGFTAELLYRPQEMQVNASSATTRTAKQHSKAAGSRSRLLQQRWEMLPENVVTTIRPLLDSKYTIHHTNRAAVDKDADRVACIAHSTSHVSWLRAWVVELANALPETPAGSLFKVCTSAIKESPVDLVLFMLPQIVYQYCMGQSNDVKKEDSELIVVKDDDDDVSMGDANVGAGQATGAAESAAKNIAVSEILAVLSSGAGDCQMGADEQRRCKATTLELLDAFSSHLRTRQEARTANKRSSRRDSKISNTTREEKALLDITTSIPTQLIAQAAQACGQYERAVMYAELAQREGPAGKCNTLFGNIDDDGMAELQEIYFEMEDVDGVSGTALCRKRADPQLTIRRYEIEGNWSHALIGHESLLRQDPENTQSQIGWIECLQNMGQWEGAWTASK</sequence>
<dbReference type="Pfam" id="PF25030">
    <property type="entry name" value="M-HEAT_ATR"/>
    <property type="match status" value="1"/>
</dbReference>
<evidence type="ECO:0000256" key="3">
    <source>
        <dbReference type="ARBA" id="ARBA00022527"/>
    </source>
</evidence>
<organism evidence="9 10">
    <name type="scientific">Coemansia guatemalensis</name>
    <dbReference type="NCBI Taxonomy" id="2761395"/>
    <lineage>
        <taxon>Eukaryota</taxon>
        <taxon>Fungi</taxon>
        <taxon>Fungi incertae sedis</taxon>
        <taxon>Zoopagomycota</taxon>
        <taxon>Kickxellomycotina</taxon>
        <taxon>Kickxellomycetes</taxon>
        <taxon>Kickxellales</taxon>
        <taxon>Kickxellaceae</taxon>
        <taxon>Coemansia</taxon>
    </lineage>
</organism>
<keyword evidence="3" id="KW-0723">Serine/threonine-protein kinase</keyword>
<evidence type="ECO:0000256" key="6">
    <source>
        <dbReference type="ARBA" id="ARBA00023242"/>
    </source>
</evidence>
<dbReference type="PANTHER" id="PTHR11139:SF69">
    <property type="entry name" value="SERINE_THREONINE-PROTEIN KINASE ATR"/>
    <property type="match status" value="1"/>
</dbReference>
<keyword evidence="4" id="KW-0227">DNA damage</keyword>
<evidence type="ECO:0000313" key="9">
    <source>
        <dbReference type="EMBL" id="KAJ2792523.1"/>
    </source>
</evidence>
<keyword evidence="5" id="KW-0808">Transferase</keyword>
<comment type="subcellular location">
    <subcellularLocation>
        <location evidence="1">Nucleus</location>
    </subcellularLocation>
</comment>
<feature type="domain" description="Serine/threonine-protein kinase ATR-like M-HEAT region" evidence="8">
    <location>
        <begin position="202"/>
        <end position="351"/>
    </location>
</feature>
<dbReference type="EMBL" id="JANBUO010003147">
    <property type="protein sequence ID" value="KAJ2792523.1"/>
    <property type="molecule type" value="Genomic_DNA"/>
</dbReference>
<dbReference type="GO" id="GO:0005694">
    <property type="term" value="C:chromosome"/>
    <property type="evidence" value="ECO:0007669"/>
    <property type="project" value="TreeGrafter"/>
</dbReference>
<dbReference type="Proteomes" id="UP001140094">
    <property type="component" value="Unassembled WGS sequence"/>
</dbReference>
<protein>
    <recommendedName>
        <fullName evidence="2">non-specific serine/threonine protein kinase</fullName>
        <ecNumber evidence="2">2.7.11.1</ecNumber>
    </recommendedName>
</protein>
<gene>
    <name evidence="9" type="ORF">H4R20_006740</name>
</gene>
<comment type="caution">
    <text evidence="9">The sequence shown here is derived from an EMBL/GenBank/DDBJ whole genome shotgun (WGS) entry which is preliminary data.</text>
</comment>
<name>A0A9W8HP55_9FUNG</name>
<dbReference type="OrthoDB" id="381190at2759"/>
<feature type="non-terminal residue" evidence="9">
    <location>
        <position position="415"/>
    </location>
</feature>
<evidence type="ECO:0000313" key="10">
    <source>
        <dbReference type="Proteomes" id="UP001140094"/>
    </source>
</evidence>
<accession>A0A9W8HP55</accession>
<dbReference type="GO" id="GO:0005634">
    <property type="term" value="C:nucleus"/>
    <property type="evidence" value="ECO:0007669"/>
    <property type="project" value="UniProtKB-SubCell"/>
</dbReference>
<dbReference type="GO" id="GO:0000077">
    <property type="term" value="P:DNA damage checkpoint signaling"/>
    <property type="evidence" value="ECO:0007669"/>
    <property type="project" value="TreeGrafter"/>
</dbReference>
<evidence type="ECO:0000256" key="7">
    <source>
        <dbReference type="SAM" id="MobiDB-lite"/>
    </source>
</evidence>
<evidence type="ECO:0000256" key="5">
    <source>
        <dbReference type="ARBA" id="ARBA00022777"/>
    </source>
</evidence>
<evidence type="ECO:0000256" key="2">
    <source>
        <dbReference type="ARBA" id="ARBA00012513"/>
    </source>
</evidence>
<dbReference type="EC" id="2.7.11.1" evidence="2"/>
<dbReference type="InterPro" id="IPR056802">
    <property type="entry name" value="ATR-like_M-HEAT"/>
</dbReference>